<protein>
    <submittedName>
        <fullName evidence="2">DUF624 domain-containing protein</fullName>
    </submittedName>
</protein>
<dbReference type="Proteomes" id="UP001431532">
    <property type="component" value="Unassembled WGS sequence"/>
</dbReference>
<keyword evidence="1" id="KW-0812">Transmembrane</keyword>
<feature type="transmembrane region" description="Helical" evidence="1">
    <location>
        <begin position="97"/>
        <end position="120"/>
    </location>
</feature>
<dbReference type="InterPro" id="IPR006938">
    <property type="entry name" value="DUF624"/>
</dbReference>
<dbReference type="RefSeq" id="WP_282839543.1">
    <property type="nucleotide sequence ID" value="NZ_JASCXW010000017.1"/>
</dbReference>
<organism evidence="2 3">
    <name type="scientific">Peloplasma aerotolerans</name>
    <dbReference type="NCBI Taxonomy" id="3044389"/>
    <lineage>
        <taxon>Bacteria</taxon>
        <taxon>Bacillati</taxon>
        <taxon>Mycoplasmatota</taxon>
        <taxon>Mollicutes</taxon>
        <taxon>Acholeplasmatales</taxon>
        <taxon>Acholeplasmataceae</taxon>
        <taxon>Peloplasma</taxon>
    </lineage>
</organism>
<keyword evidence="1" id="KW-1133">Transmembrane helix</keyword>
<dbReference type="Pfam" id="PF04854">
    <property type="entry name" value="DUF624"/>
    <property type="match status" value="1"/>
</dbReference>
<feature type="transmembrane region" description="Helical" evidence="1">
    <location>
        <begin position="12"/>
        <end position="45"/>
    </location>
</feature>
<keyword evidence="3" id="KW-1185">Reference proteome</keyword>
<keyword evidence="1" id="KW-0472">Membrane</keyword>
<gene>
    <name evidence="2" type="ORF">QJ521_06030</name>
</gene>
<evidence type="ECO:0000313" key="2">
    <source>
        <dbReference type="EMBL" id="MDI6453114.1"/>
    </source>
</evidence>
<proteinExistence type="predicted"/>
<reference evidence="2" key="1">
    <citation type="submission" date="2023-05" db="EMBL/GenBank/DDBJ databases">
        <title>Mariniplasma microaerophilum sp. nov., a novel anaerobic mollicute isolated from terrestrial mud volcano, Taman Peninsula, Russia.</title>
        <authorList>
            <person name="Khomyakova M.A."/>
            <person name="Merkel A.Y."/>
            <person name="Slobodkin A.I."/>
        </authorList>
    </citation>
    <scope>NUCLEOTIDE SEQUENCE</scope>
    <source>
        <strain evidence="2">M4Ah</strain>
    </source>
</reference>
<feature type="transmembrane region" description="Helical" evidence="1">
    <location>
        <begin position="66"/>
        <end position="91"/>
    </location>
</feature>
<dbReference type="EMBL" id="JASCXW010000017">
    <property type="protein sequence ID" value="MDI6453114.1"/>
    <property type="molecule type" value="Genomic_DNA"/>
</dbReference>
<name>A0AAW6UBV4_9MOLU</name>
<comment type="caution">
    <text evidence="2">The sequence shown here is derived from an EMBL/GenBank/DDBJ whole genome shotgun (WGS) entry which is preliminary data.</text>
</comment>
<evidence type="ECO:0000313" key="3">
    <source>
        <dbReference type="Proteomes" id="UP001431532"/>
    </source>
</evidence>
<evidence type="ECO:0000256" key="1">
    <source>
        <dbReference type="SAM" id="Phobius"/>
    </source>
</evidence>
<dbReference type="AlphaFoldDB" id="A0AAW6UBV4"/>
<accession>A0AAW6UBV4</accession>
<sequence length="203" mass="23379">MLKELFRKTTDIVFVNLLWMLVSFLGILITLGAATTAMFSVTFQILKKNEPTNVLHQFIQSFKENFVISTLVWLSILAVGIPLYMMFNYAINTDQMVLLIIGIVGGYQLLMFTIFVFPVISRFKTETNRQLLKNVLLLSNMNLWTNFKLIGSLAFVVLLIVFVHEMMILIGIGFYGILVSFHLNKLFEPYLMQFRSIEDEEGN</sequence>